<feature type="compositionally biased region" description="Basic residues" evidence="2">
    <location>
        <begin position="231"/>
        <end position="243"/>
    </location>
</feature>
<dbReference type="EMBL" id="JAACJJ010000003">
    <property type="protein sequence ID" value="KAF5328604.1"/>
    <property type="molecule type" value="Genomic_DNA"/>
</dbReference>
<dbReference type="GO" id="GO:0003682">
    <property type="term" value="F:chromatin binding"/>
    <property type="evidence" value="ECO:0007669"/>
    <property type="project" value="InterPro"/>
</dbReference>
<evidence type="ECO:0000256" key="2">
    <source>
        <dbReference type="SAM" id="MobiDB-lite"/>
    </source>
</evidence>
<dbReference type="Pfam" id="PF06047">
    <property type="entry name" value="Nkap_C"/>
    <property type="match status" value="1"/>
</dbReference>
<dbReference type="PANTHER" id="PTHR13087">
    <property type="entry name" value="NF-KAPPA B ACTIVATING PROTEIN"/>
    <property type="match status" value="1"/>
</dbReference>
<feature type="compositionally biased region" description="Low complexity" evidence="2">
    <location>
        <begin position="274"/>
        <end position="286"/>
    </location>
</feature>
<accession>A0A8H5F9F8</accession>
<comment type="similarity">
    <text evidence="1">Belongs to the NKAP family.</text>
</comment>
<feature type="region of interest" description="Disordered" evidence="2">
    <location>
        <begin position="1"/>
        <end position="358"/>
    </location>
</feature>
<dbReference type="GO" id="GO:0010468">
    <property type="term" value="P:regulation of gene expression"/>
    <property type="evidence" value="ECO:0007669"/>
    <property type="project" value="TreeGrafter"/>
</dbReference>
<feature type="compositionally biased region" description="Basic residues" evidence="2">
    <location>
        <begin position="189"/>
        <end position="200"/>
    </location>
</feature>
<comment type="caution">
    <text evidence="4">The sequence shown here is derived from an EMBL/GenBank/DDBJ whole genome shotgun (WGS) entry which is preliminary data.</text>
</comment>
<feature type="compositionally biased region" description="Polar residues" evidence="2">
    <location>
        <begin position="117"/>
        <end position="128"/>
    </location>
</feature>
<keyword evidence="5" id="KW-1185">Reference proteome</keyword>
<organism evidence="4 5">
    <name type="scientific">Psilocybe cf. subviscida</name>
    <dbReference type="NCBI Taxonomy" id="2480587"/>
    <lineage>
        <taxon>Eukaryota</taxon>
        <taxon>Fungi</taxon>
        <taxon>Dikarya</taxon>
        <taxon>Basidiomycota</taxon>
        <taxon>Agaricomycotina</taxon>
        <taxon>Agaricomycetes</taxon>
        <taxon>Agaricomycetidae</taxon>
        <taxon>Agaricales</taxon>
        <taxon>Agaricineae</taxon>
        <taxon>Strophariaceae</taxon>
        <taxon>Psilocybe</taxon>
    </lineage>
</organism>
<feature type="compositionally biased region" description="Basic and acidic residues" evidence="2">
    <location>
        <begin position="34"/>
        <end position="106"/>
    </location>
</feature>
<feature type="compositionally biased region" description="Gly residues" evidence="2">
    <location>
        <begin position="138"/>
        <end position="148"/>
    </location>
</feature>
<evidence type="ECO:0000313" key="4">
    <source>
        <dbReference type="EMBL" id="KAF5328604.1"/>
    </source>
</evidence>
<dbReference type="InterPro" id="IPR040466">
    <property type="entry name" value="NKAP"/>
</dbReference>
<dbReference type="OrthoDB" id="273141at2759"/>
<dbReference type="GO" id="GO:0005634">
    <property type="term" value="C:nucleus"/>
    <property type="evidence" value="ECO:0007669"/>
    <property type="project" value="TreeGrafter"/>
</dbReference>
<feature type="compositionally biased region" description="Basic residues" evidence="2">
    <location>
        <begin position="215"/>
        <end position="224"/>
    </location>
</feature>
<dbReference type="PANTHER" id="PTHR13087:SF0">
    <property type="entry name" value="NFKB ACTIVATING PROTEIN LIKE"/>
    <property type="match status" value="1"/>
</dbReference>
<dbReference type="InterPro" id="IPR009269">
    <property type="entry name" value="NKAP_C"/>
</dbReference>
<dbReference type="AlphaFoldDB" id="A0A8H5F9F8"/>
<protein>
    <recommendedName>
        <fullName evidence="3">NF-kappa-B-activating protein C-terminal domain-containing protein</fullName>
    </recommendedName>
</protein>
<reference evidence="4 5" key="1">
    <citation type="journal article" date="2020" name="ISME J.">
        <title>Uncovering the hidden diversity of litter-decomposition mechanisms in mushroom-forming fungi.</title>
        <authorList>
            <person name="Floudas D."/>
            <person name="Bentzer J."/>
            <person name="Ahren D."/>
            <person name="Johansson T."/>
            <person name="Persson P."/>
            <person name="Tunlid A."/>
        </authorList>
    </citation>
    <scope>NUCLEOTIDE SEQUENCE [LARGE SCALE GENOMIC DNA]</scope>
    <source>
        <strain evidence="4 5">CBS 101986</strain>
    </source>
</reference>
<evidence type="ECO:0000313" key="5">
    <source>
        <dbReference type="Proteomes" id="UP000567179"/>
    </source>
</evidence>
<name>A0A8H5F9F8_9AGAR</name>
<sequence length="463" mass="53510">MATIHPSRMALLPQELRQTAKPSSPGRSRRSQSPRRDRERDQDRDRGKRDDHDRRSPRHYDDRDRYSSRRDETKEKEEERGRSGSRDKVRHAEPRRASPKYDDYRRPPPPHMAPATGESSAPWRQQENMYPDRRDHGAGYGGRGGHYAGGPVSSSFLEQRRAQREAQTANVWPASPKAPARPLSPERKASKKHKSKRHRSPSTDSDTDSEEERRRKERKERKRAKKEERREKKHNSRRHRSSRKYSEDDDSEKEDKHRTRRRSRSPRSDRRSKSMSARPSRSPSPSKHLSLEKMGVDDKAPSSSKAHDHAEQDISMGPPTYIPSKSNPRRNDSESDDEVGPQPLKSIGKGKRTDERAYGGALLRGEGSAMAAFLEDGTDSRIPRRGEIGLTSDEIAKYEDVGYVMSGSRHRRMNAVRMRKENQVISAEEKRGILNLQREERERKEAILRDEFTQLVNERLKGT</sequence>
<evidence type="ECO:0000256" key="1">
    <source>
        <dbReference type="ARBA" id="ARBA00009313"/>
    </source>
</evidence>
<evidence type="ECO:0000259" key="3">
    <source>
        <dbReference type="Pfam" id="PF06047"/>
    </source>
</evidence>
<dbReference type="Proteomes" id="UP000567179">
    <property type="component" value="Unassembled WGS sequence"/>
</dbReference>
<feature type="compositionally biased region" description="Basic and acidic residues" evidence="2">
    <location>
        <begin position="289"/>
        <end position="312"/>
    </location>
</feature>
<proteinExistence type="inferred from homology"/>
<feature type="domain" description="NF-kappa-B-activating protein C-terminal" evidence="3">
    <location>
        <begin position="356"/>
        <end position="457"/>
    </location>
</feature>
<gene>
    <name evidence="4" type="ORF">D9619_011591</name>
</gene>